<dbReference type="HOGENOM" id="CLU_2053878_0_0_1"/>
<dbReference type="AlphaFoldDB" id="K7LR24"/>
<sequence length="120" mass="13911">MTQIADVRSCGVTLYVIVRILNVQYSIPDYVHISSECRHLLSRIFVADPAKMPSHGCTSRNYLIWCLHNHFLENLFAFLFISRPKIWILFLELITYIIYNILLCNGTIVAASRFIHSYSS</sequence>
<dbReference type="Proteomes" id="UP000008827">
    <property type="component" value="Chromosome 11"/>
</dbReference>
<evidence type="ECO:0000313" key="3">
    <source>
        <dbReference type="EnsemblPlants" id="KRH30137"/>
    </source>
</evidence>
<evidence type="ECO:0000313" key="4">
    <source>
        <dbReference type="Proteomes" id="UP000008827"/>
    </source>
</evidence>
<accession>K7LR24</accession>
<dbReference type="Gramene" id="KRH30137">
    <property type="protein sequence ID" value="KRH30137"/>
    <property type="gene ID" value="GLYMA_11G161700"/>
</dbReference>
<keyword evidence="4" id="KW-1185">Reference proteome</keyword>
<name>K7LR24_SOYBN</name>
<dbReference type="SUPFAM" id="SSF56112">
    <property type="entry name" value="Protein kinase-like (PK-like)"/>
    <property type="match status" value="1"/>
</dbReference>
<keyword evidence="1" id="KW-0472">Membrane</keyword>
<proteinExistence type="predicted"/>
<keyword evidence="1" id="KW-0812">Transmembrane</keyword>
<evidence type="ECO:0000313" key="2">
    <source>
        <dbReference type="EMBL" id="KRH30137.1"/>
    </source>
</evidence>
<dbReference type="InterPro" id="IPR011009">
    <property type="entry name" value="Kinase-like_dom_sf"/>
</dbReference>
<dbReference type="EnsemblPlants" id="KRH30137">
    <property type="protein sequence ID" value="KRH30137"/>
    <property type="gene ID" value="GLYMA_11G161700"/>
</dbReference>
<reference evidence="2 3" key="1">
    <citation type="journal article" date="2010" name="Nature">
        <title>Genome sequence of the palaeopolyploid soybean.</title>
        <authorList>
            <person name="Schmutz J."/>
            <person name="Cannon S.B."/>
            <person name="Schlueter J."/>
            <person name="Ma J."/>
            <person name="Mitros T."/>
            <person name="Nelson W."/>
            <person name="Hyten D.L."/>
            <person name="Song Q."/>
            <person name="Thelen J.J."/>
            <person name="Cheng J."/>
            <person name="Xu D."/>
            <person name="Hellsten U."/>
            <person name="May G.D."/>
            <person name="Yu Y."/>
            <person name="Sakurai T."/>
            <person name="Umezawa T."/>
            <person name="Bhattacharyya M.K."/>
            <person name="Sandhu D."/>
            <person name="Valliyodan B."/>
            <person name="Lindquist E."/>
            <person name="Peto M."/>
            <person name="Grant D."/>
            <person name="Shu S."/>
            <person name="Goodstein D."/>
            <person name="Barry K."/>
            <person name="Futrell-Griggs M."/>
            <person name="Abernathy B."/>
            <person name="Du J."/>
            <person name="Tian Z."/>
            <person name="Zhu L."/>
            <person name="Gill N."/>
            <person name="Joshi T."/>
            <person name="Libault M."/>
            <person name="Sethuraman A."/>
            <person name="Zhang X.-C."/>
            <person name="Shinozaki K."/>
            <person name="Nguyen H.T."/>
            <person name="Wing R.A."/>
            <person name="Cregan P."/>
            <person name="Specht J."/>
            <person name="Grimwood J."/>
            <person name="Rokhsar D."/>
            <person name="Stacey G."/>
            <person name="Shoemaker R.C."/>
            <person name="Jackson S.A."/>
        </authorList>
    </citation>
    <scope>NUCLEOTIDE SEQUENCE</scope>
    <source>
        <strain evidence="3">cv. Williams 82</strain>
        <tissue evidence="2">Callus</tissue>
    </source>
</reference>
<feature type="transmembrane region" description="Helical" evidence="1">
    <location>
        <begin position="93"/>
        <end position="115"/>
    </location>
</feature>
<reference evidence="3" key="2">
    <citation type="submission" date="2018-02" db="UniProtKB">
        <authorList>
            <consortium name="EnsemblPlants"/>
        </authorList>
    </citation>
    <scope>IDENTIFICATION</scope>
    <source>
        <strain evidence="3">Williams 82</strain>
    </source>
</reference>
<organism evidence="2">
    <name type="scientific">Glycine max</name>
    <name type="common">Soybean</name>
    <name type="synonym">Glycine hispida</name>
    <dbReference type="NCBI Taxonomy" id="3847"/>
    <lineage>
        <taxon>Eukaryota</taxon>
        <taxon>Viridiplantae</taxon>
        <taxon>Streptophyta</taxon>
        <taxon>Embryophyta</taxon>
        <taxon>Tracheophyta</taxon>
        <taxon>Spermatophyta</taxon>
        <taxon>Magnoliopsida</taxon>
        <taxon>eudicotyledons</taxon>
        <taxon>Gunneridae</taxon>
        <taxon>Pentapetalae</taxon>
        <taxon>rosids</taxon>
        <taxon>fabids</taxon>
        <taxon>Fabales</taxon>
        <taxon>Fabaceae</taxon>
        <taxon>Papilionoideae</taxon>
        <taxon>50 kb inversion clade</taxon>
        <taxon>NPAAA clade</taxon>
        <taxon>indigoferoid/millettioid clade</taxon>
        <taxon>Phaseoleae</taxon>
        <taxon>Glycine</taxon>
        <taxon>Glycine subgen. Soja</taxon>
    </lineage>
</organism>
<dbReference type="STRING" id="3847.K7LR24"/>
<gene>
    <name evidence="2" type="ORF">GLYMA_11G161700</name>
</gene>
<dbReference type="eggNOG" id="KOG0583">
    <property type="taxonomic scope" value="Eukaryota"/>
</dbReference>
<dbReference type="InParanoid" id="K7LR24"/>
<keyword evidence="1" id="KW-1133">Transmembrane helix</keyword>
<protein>
    <submittedName>
        <fullName evidence="2 3">Uncharacterized protein</fullName>
    </submittedName>
</protein>
<dbReference type="PaxDb" id="3847-GLYMA11G29950.1"/>
<reference evidence="2" key="3">
    <citation type="submission" date="2018-07" db="EMBL/GenBank/DDBJ databases">
        <title>WGS assembly of Glycine max.</title>
        <authorList>
            <person name="Schmutz J."/>
            <person name="Cannon S."/>
            <person name="Schlueter J."/>
            <person name="Ma J."/>
            <person name="Mitros T."/>
            <person name="Nelson W."/>
            <person name="Hyten D."/>
            <person name="Song Q."/>
            <person name="Thelen J."/>
            <person name="Cheng J."/>
            <person name="Xu D."/>
            <person name="Hellsten U."/>
            <person name="May G."/>
            <person name="Yu Y."/>
            <person name="Sakurai T."/>
            <person name="Umezawa T."/>
            <person name="Bhattacharyya M."/>
            <person name="Sandhu D."/>
            <person name="Valliyodan B."/>
            <person name="Lindquist E."/>
            <person name="Peto M."/>
            <person name="Grant D."/>
            <person name="Shu S."/>
            <person name="Goodstein D."/>
            <person name="Barry K."/>
            <person name="Futrell-Griggs M."/>
            <person name="Abernathy B."/>
            <person name="Du J."/>
            <person name="Tian Z."/>
            <person name="Zhu L."/>
            <person name="Gill N."/>
            <person name="Joshi T."/>
            <person name="Libault M."/>
            <person name="Sethuraman A."/>
            <person name="Zhang X."/>
            <person name="Shinozaki K."/>
            <person name="Nguyen H."/>
            <person name="Wing R."/>
            <person name="Cregan P."/>
            <person name="Specht J."/>
            <person name="Grimwood J."/>
            <person name="Rokhsar D."/>
            <person name="Stacey G."/>
            <person name="Shoemaker R."/>
            <person name="Jackson S."/>
        </authorList>
    </citation>
    <scope>NUCLEOTIDE SEQUENCE</scope>
    <source>
        <tissue evidence="2">Callus</tissue>
    </source>
</reference>
<evidence type="ECO:0000256" key="1">
    <source>
        <dbReference type="SAM" id="Phobius"/>
    </source>
</evidence>
<dbReference type="EMBL" id="CM000844">
    <property type="protein sequence ID" value="KRH30137.1"/>
    <property type="molecule type" value="Genomic_DNA"/>
</dbReference>